<feature type="transmembrane region" description="Helical" evidence="10">
    <location>
        <begin position="516"/>
        <end position="538"/>
    </location>
</feature>
<dbReference type="InterPro" id="IPR029481">
    <property type="entry name" value="ABC_trans_N"/>
</dbReference>
<keyword evidence="7 10" id="KW-1133">Transmembrane helix</keyword>
<dbReference type="PROSITE" id="PS00211">
    <property type="entry name" value="ABC_TRANSPORTER_1"/>
    <property type="match status" value="1"/>
</dbReference>
<feature type="transmembrane region" description="Helical" evidence="10">
    <location>
        <begin position="1424"/>
        <end position="1445"/>
    </location>
</feature>
<feature type="domain" description="ABC transporter" evidence="11">
    <location>
        <begin position="116"/>
        <end position="371"/>
    </location>
</feature>
<name>A0A5C3QTX7_9AGAR</name>
<feature type="domain" description="ABC transporter" evidence="11">
    <location>
        <begin position="819"/>
        <end position="1061"/>
    </location>
</feature>
<dbReference type="Pfam" id="PF06422">
    <property type="entry name" value="PDR_CDR"/>
    <property type="match status" value="1"/>
</dbReference>
<dbReference type="InterPro" id="IPR017871">
    <property type="entry name" value="ABC_transporter-like_CS"/>
</dbReference>
<dbReference type="Pfam" id="PF19055">
    <property type="entry name" value="ABC2_membrane_7"/>
    <property type="match status" value="1"/>
</dbReference>
<keyword evidence="8 10" id="KW-0472">Membrane</keyword>
<evidence type="ECO:0000313" key="13">
    <source>
        <dbReference type="Proteomes" id="UP000305067"/>
    </source>
</evidence>
<feature type="transmembrane region" description="Helical" evidence="10">
    <location>
        <begin position="1276"/>
        <end position="1299"/>
    </location>
</feature>
<dbReference type="InterPro" id="IPR034001">
    <property type="entry name" value="ABCG_PDR_1"/>
</dbReference>
<dbReference type="Pfam" id="PF01061">
    <property type="entry name" value="ABC2_membrane"/>
    <property type="match status" value="2"/>
</dbReference>
<dbReference type="GO" id="GO:0005524">
    <property type="term" value="F:ATP binding"/>
    <property type="evidence" value="ECO:0007669"/>
    <property type="project" value="UniProtKB-KW"/>
</dbReference>
<accession>A0A5C3QTX7</accession>
<dbReference type="InterPro" id="IPR010929">
    <property type="entry name" value="PDR_CDR_ABC"/>
</dbReference>
<organism evidence="12 13">
    <name type="scientific">Pterulicium gracile</name>
    <dbReference type="NCBI Taxonomy" id="1884261"/>
    <lineage>
        <taxon>Eukaryota</taxon>
        <taxon>Fungi</taxon>
        <taxon>Dikarya</taxon>
        <taxon>Basidiomycota</taxon>
        <taxon>Agaricomycotina</taxon>
        <taxon>Agaricomycetes</taxon>
        <taxon>Agaricomycetidae</taxon>
        <taxon>Agaricales</taxon>
        <taxon>Pleurotineae</taxon>
        <taxon>Pterulaceae</taxon>
        <taxon>Pterulicium</taxon>
    </lineage>
</organism>
<dbReference type="GO" id="GO:0016887">
    <property type="term" value="F:ATP hydrolysis activity"/>
    <property type="evidence" value="ECO:0007669"/>
    <property type="project" value="InterPro"/>
</dbReference>
<dbReference type="GO" id="GO:0140359">
    <property type="term" value="F:ABC-type transporter activity"/>
    <property type="evidence" value="ECO:0007669"/>
    <property type="project" value="InterPro"/>
</dbReference>
<dbReference type="InterPro" id="IPR027417">
    <property type="entry name" value="P-loop_NTPase"/>
</dbReference>
<feature type="compositionally biased region" description="Basic and acidic residues" evidence="9">
    <location>
        <begin position="774"/>
        <end position="803"/>
    </location>
</feature>
<feature type="region of interest" description="Disordered" evidence="9">
    <location>
        <begin position="1"/>
        <end position="57"/>
    </location>
</feature>
<dbReference type="InterPro" id="IPR013525">
    <property type="entry name" value="ABC2_TM"/>
</dbReference>
<dbReference type="EMBL" id="ML178817">
    <property type="protein sequence ID" value="TFL05362.1"/>
    <property type="molecule type" value="Genomic_DNA"/>
</dbReference>
<evidence type="ECO:0000256" key="1">
    <source>
        <dbReference type="ARBA" id="ARBA00004141"/>
    </source>
</evidence>
<feature type="transmembrane region" description="Helical" evidence="10">
    <location>
        <begin position="595"/>
        <end position="616"/>
    </location>
</feature>
<gene>
    <name evidence="12" type="ORF">BDV98DRAFT_501245</name>
</gene>
<dbReference type="PANTHER" id="PTHR19241">
    <property type="entry name" value="ATP-BINDING CASSETTE TRANSPORTER"/>
    <property type="match status" value="1"/>
</dbReference>
<dbReference type="InterPro" id="IPR043926">
    <property type="entry name" value="ABCG_dom"/>
</dbReference>
<evidence type="ECO:0000256" key="7">
    <source>
        <dbReference type="ARBA" id="ARBA00022989"/>
    </source>
</evidence>
<dbReference type="CDD" id="cd03233">
    <property type="entry name" value="ABCG_PDR_domain1"/>
    <property type="match status" value="1"/>
</dbReference>
<keyword evidence="4 10" id="KW-0812">Transmembrane</keyword>
<keyword evidence="5" id="KW-0547">Nucleotide-binding</keyword>
<feature type="transmembrane region" description="Helical" evidence="10">
    <location>
        <begin position="727"/>
        <end position="748"/>
    </location>
</feature>
<evidence type="ECO:0000256" key="3">
    <source>
        <dbReference type="ARBA" id="ARBA00022448"/>
    </source>
</evidence>
<dbReference type="FunFam" id="3.40.50.300:FF:000881">
    <property type="entry name" value="ABC multidrug transporter A-1"/>
    <property type="match status" value="1"/>
</dbReference>
<keyword evidence="3" id="KW-0813">Transport</keyword>
<dbReference type="GO" id="GO:0016020">
    <property type="term" value="C:membrane"/>
    <property type="evidence" value="ECO:0007669"/>
    <property type="project" value="UniProtKB-SubCell"/>
</dbReference>
<feature type="transmembrane region" description="Helical" evidence="10">
    <location>
        <begin position="1311"/>
        <end position="1333"/>
    </location>
</feature>
<feature type="region of interest" description="Disordered" evidence="9">
    <location>
        <begin position="1455"/>
        <end position="1489"/>
    </location>
</feature>
<dbReference type="SUPFAM" id="SSF52540">
    <property type="entry name" value="P-loop containing nucleoside triphosphate hydrolases"/>
    <property type="match status" value="2"/>
</dbReference>
<evidence type="ECO:0000256" key="6">
    <source>
        <dbReference type="ARBA" id="ARBA00022840"/>
    </source>
</evidence>
<dbReference type="OrthoDB" id="245989at2759"/>
<reference evidence="12 13" key="1">
    <citation type="journal article" date="2019" name="Nat. Ecol. Evol.">
        <title>Megaphylogeny resolves global patterns of mushroom evolution.</title>
        <authorList>
            <person name="Varga T."/>
            <person name="Krizsan K."/>
            <person name="Foldi C."/>
            <person name="Dima B."/>
            <person name="Sanchez-Garcia M."/>
            <person name="Sanchez-Ramirez S."/>
            <person name="Szollosi G.J."/>
            <person name="Szarkandi J.G."/>
            <person name="Papp V."/>
            <person name="Albert L."/>
            <person name="Andreopoulos W."/>
            <person name="Angelini C."/>
            <person name="Antonin V."/>
            <person name="Barry K.W."/>
            <person name="Bougher N.L."/>
            <person name="Buchanan P."/>
            <person name="Buyck B."/>
            <person name="Bense V."/>
            <person name="Catcheside P."/>
            <person name="Chovatia M."/>
            <person name="Cooper J."/>
            <person name="Damon W."/>
            <person name="Desjardin D."/>
            <person name="Finy P."/>
            <person name="Geml J."/>
            <person name="Haridas S."/>
            <person name="Hughes K."/>
            <person name="Justo A."/>
            <person name="Karasinski D."/>
            <person name="Kautmanova I."/>
            <person name="Kiss B."/>
            <person name="Kocsube S."/>
            <person name="Kotiranta H."/>
            <person name="LaButti K.M."/>
            <person name="Lechner B.E."/>
            <person name="Liimatainen K."/>
            <person name="Lipzen A."/>
            <person name="Lukacs Z."/>
            <person name="Mihaltcheva S."/>
            <person name="Morgado L.N."/>
            <person name="Niskanen T."/>
            <person name="Noordeloos M.E."/>
            <person name="Ohm R.A."/>
            <person name="Ortiz-Santana B."/>
            <person name="Ovrebo C."/>
            <person name="Racz N."/>
            <person name="Riley R."/>
            <person name="Savchenko A."/>
            <person name="Shiryaev A."/>
            <person name="Soop K."/>
            <person name="Spirin V."/>
            <person name="Szebenyi C."/>
            <person name="Tomsovsky M."/>
            <person name="Tulloss R.E."/>
            <person name="Uehling J."/>
            <person name="Grigoriev I.V."/>
            <person name="Vagvolgyi C."/>
            <person name="Papp T."/>
            <person name="Martin F.M."/>
            <person name="Miettinen O."/>
            <person name="Hibbett D.S."/>
            <person name="Nagy L.G."/>
        </authorList>
    </citation>
    <scope>NUCLEOTIDE SEQUENCE [LARGE SCALE GENOMIC DNA]</scope>
    <source>
        <strain evidence="12 13">CBS 309.79</strain>
    </source>
</reference>
<keyword evidence="13" id="KW-1185">Reference proteome</keyword>
<dbReference type="STRING" id="1884261.A0A5C3QTX7"/>
<evidence type="ECO:0000313" key="12">
    <source>
        <dbReference type="EMBL" id="TFL05362.1"/>
    </source>
</evidence>
<dbReference type="CDD" id="cd03232">
    <property type="entry name" value="ABCG_PDR_domain2"/>
    <property type="match status" value="1"/>
</dbReference>
<keyword evidence="6" id="KW-0067">ATP-binding</keyword>
<evidence type="ECO:0000259" key="11">
    <source>
        <dbReference type="PROSITE" id="PS50893"/>
    </source>
</evidence>
<dbReference type="Pfam" id="PF14510">
    <property type="entry name" value="ABC_trans_N"/>
    <property type="match status" value="1"/>
</dbReference>
<sequence length="1489" mass="165571">MSVSSDSTAAQDRSDRIALSPTEQRQVESLARTLSQSPEKAPGPGSNPFLGSDDPRLVPGSGSFDHKSWIRSVLDLQSRNPDRFPGRTAGISFQNLGAFGFGTSTDFQRTVSSVMLEAGAIARRVFGMERQRKIQILRNFDGLVKSGEMLVVLGRPGSGCTTLLKVLAGQTHGLHLEPETNIHYQGIPRETMMKNFRGEVIYQAETDHHFPQLSVGDTLSFAARARAPRNRLDGVTREQWADHMRDVTMAVLGLSHTINTRVGDQYIRGVSGGERKRVSIAEAILSGAPIQCWDNSTRGLDSASALEFVRTLRNGAEATGSTAVVAIYQASQAAYDVFDKVIVLYEGRQIYFGRTTEAKQFFVDLGYHCPPRQTTADFLTSLTNPIERIVVPGWEQRVPRTPDEFAAVWRASAAHTRLLQEIAEYDEENPIGGQHLDDFKVSRRAQQSKNASADSPYTLSVPMQIKLCLRRAWQREMNDMTIAVVTVVSNALIFVVLSTAFVNLPDDTSSFFSRGALIFFSILMAAFASVLEILTLYVQRPIVEKHASQYAFYHAYTEAIASMIVTLPTKIITAVVCNVILYFVTNLRRTPGAFFVFFLFSFTTTLVMSMIFRTLGAATKTLHQAMPPTALFVIVLILYAGFALPIGDMKPWFRWLGYLNPISYAFEALMINEFDGRSFPCTSFVPSYPDASGTTRSCSMKGAIPGEDFVQGSAFVGVSYQYYRANLWRNFGILIAFMLFFLATYMFAVEYVSAAKSKGEVLVFRRGHLPPALKKSDSDEEGRSTGEKEVVRTMDDVKKEKAQKASGDQNASYEQKDIFMWRDVCYDIKIKKQDRRLLDHVEGWVMPGTLTALMGVSGAGKTTLLDVLASRVTMGVVSGDMLVNGRQRDQSFQRKTGYVQQQDLHLETSTVREALMFSAILRQPSHVPKEEKEAWVEHVIDLLDMQEYAEAVVGILGEGLNVEQRKRLTIAVELAAKPALLLFLDEPTSGLDSQTAWSICSLMRKLANSGQAILCTIHQPSAILFQEFDRLLFLAPGGRTVYFGEIGENSQTLTRYFESNGSHPCPPDANPAEWMLEVIGSVPGMPAVHDWANVWSQSPERQAVRQELARMQKELSGRATSTSSEDLASFAAPFGVQFRLVFKRVNQQFWRTPTYIWSKLIISTLTPLFIGFSFFQAENSMQGMQNQMFSIFVFFTLFSTIVEMMLPHFVVQRSLYEVRERPSKTYSWSSFMLANILVEVPWHTLMALITFVTFYYPIGLHRNAAWLGETSERAGLFFLLTLAFYIYAGTFANMLIAGIDTSDEAANIGNVLFTMSLVFCGILVQPSGFWVFMYRVSPFTYLVSSMLSVAIAHAPVTCTPTELVSFDPPSGSTCGTYLEEFLATQGGLLLNSEATSQCEYCPFEFTDGFLAAVNVNYDTRWRDLGFVVVFTVFNVALAVFLYWFVRVPRGDKKTETVAVSPSDVDEKSGSRGVPVVGAPAASAGAKGAL</sequence>
<comment type="subcellular location">
    <subcellularLocation>
        <location evidence="1">Membrane</location>
        <topology evidence="1">Multi-pass membrane protein</topology>
    </subcellularLocation>
</comment>
<feature type="region of interest" description="Disordered" evidence="9">
    <location>
        <begin position="773"/>
        <end position="808"/>
    </location>
</feature>
<dbReference type="InterPro" id="IPR003593">
    <property type="entry name" value="AAA+_ATPase"/>
</dbReference>
<evidence type="ECO:0000256" key="8">
    <source>
        <dbReference type="ARBA" id="ARBA00023136"/>
    </source>
</evidence>
<feature type="transmembrane region" description="Helical" evidence="10">
    <location>
        <begin position="1189"/>
        <end position="1211"/>
    </location>
</feature>
<dbReference type="Gene3D" id="3.40.50.300">
    <property type="entry name" value="P-loop containing nucleotide triphosphate hydrolases"/>
    <property type="match status" value="2"/>
</dbReference>
<evidence type="ECO:0000256" key="2">
    <source>
        <dbReference type="ARBA" id="ARBA00006012"/>
    </source>
</evidence>
<dbReference type="PROSITE" id="PS50893">
    <property type="entry name" value="ABC_TRANSPORTER_2"/>
    <property type="match status" value="2"/>
</dbReference>
<feature type="compositionally biased region" description="Low complexity" evidence="9">
    <location>
        <begin position="1470"/>
        <end position="1489"/>
    </location>
</feature>
<feature type="transmembrane region" description="Helical" evidence="10">
    <location>
        <begin position="1156"/>
        <end position="1177"/>
    </location>
</feature>
<protein>
    <submittedName>
        <fullName evidence="12">Pleiotropic drug resistance protein PDR</fullName>
    </submittedName>
</protein>
<evidence type="ECO:0000256" key="5">
    <source>
        <dbReference type="ARBA" id="ARBA00022741"/>
    </source>
</evidence>
<comment type="similarity">
    <text evidence="2">Belongs to the ABC transporter superfamily. ABCG family. PDR (TC 3.A.1.205) subfamily.</text>
</comment>
<dbReference type="Pfam" id="PF00005">
    <property type="entry name" value="ABC_tran"/>
    <property type="match status" value="2"/>
</dbReference>
<evidence type="ECO:0000256" key="9">
    <source>
        <dbReference type="SAM" id="MobiDB-lite"/>
    </source>
</evidence>
<evidence type="ECO:0000256" key="10">
    <source>
        <dbReference type="SAM" id="Phobius"/>
    </source>
</evidence>
<proteinExistence type="inferred from homology"/>
<dbReference type="SMART" id="SM00382">
    <property type="entry name" value="AAA"/>
    <property type="match status" value="2"/>
</dbReference>
<dbReference type="InterPro" id="IPR003439">
    <property type="entry name" value="ABC_transporter-like_ATP-bd"/>
</dbReference>
<dbReference type="FunFam" id="3.40.50.300:FF:000054">
    <property type="entry name" value="ABC multidrug transporter atrF"/>
    <property type="match status" value="1"/>
</dbReference>
<dbReference type="Proteomes" id="UP000305067">
    <property type="component" value="Unassembled WGS sequence"/>
</dbReference>
<feature type="transmembrane region" description="Helical" evidence="10">
    <location>
        <begin position="480"/>
        <end position="504"/>
    </location>
</feature>
<feature type="transmembrane region" description="Helical" evidence="10">
    <location>
        <begin position="628"/>
        <end position="647"/>
    </location>
</feature>
<dbReference type="InterPro" id="IPR034003">
    <property type="entry name" value="ABCG_PDR_2"/>
</dbReference>
<feature type="compositionally biased region" description="Polar residues" evidence="9">
    <location>
        <begin position="1"/>
        <end position="11"/>
    </location>
</feature>
<evidence type="ECO:0000256" key="4">
    <source>
        <dbReference type="ARBA" id="ARBA00022692"/>
    </source>
</evidence>
<feature type="transmembrane region" description="Helical" evidence="10">
    <location>
        <begin position="1232"/>
        <end position="1256"/>
    </location>
</feature>
<feature type="transmembrane region" description="Helical" evidence="10">
    <location>
        <begin position="559"/>
        <end position="583"/>
    </location>
</feature>